<keyword evidence="3" id="KW-0255">Endonuclease</keyword>
<dbReference type="GO" id="GO:0004521">
    <property type="term" value="F:RNA endonuclease activity"/>
    <property type="evidence" value="ECO:0007669"/>
    <property type="project" value="InterPro"/>
</dbReference>
<gene>
    <name evidence="8" type="ORF">SAMN04515656_10241</name>
</gene>
<protein>
    <submittedName>
        <fullName evidence="8">TIGR00255 family protein</fullName>
    </submittedName>
</protein>
<dbReference type="Pfam" id="PF08340">
    <property type="entry name" value="YicC-like_C"/>
    <property type="match status" value="1"/>
</dbReference>
<keyword evidence="2" id="KW-0540">Nuclease</keyword>
<dbReference type="NCBIfam" id="TIGR00255">
    <property type="entry name" value="YicC/YloC family endoribonuclease"/>
    <property type="match status" value="1"/>
</dbReference>
<accession>A0A1H3XFZ5</accession>
<reference evidence="8 9" key="1">
    <citation type="submission" date="2016-10" db="EMBL/GenBank/DDBJ databases">
        <authorList>
            <person name="de Groot N.N."/>
        </authorList>
    </citation>
    <scope>NUCLEOTIDE SEQUENCE [LARGE SCALE GENOMIC DNA]</scope>
    <source>
        <strain evidence="8 9">SR12</strain>
    </source>
</reference>
<dbReference type="InterPro" id="IPR005229">
    <property type="entry name" value="YicC/YloC-like"/>
</dbReference>
<dbReference type="AlphaFoldDB" id="A0A1H3XFZ5"/>
<keyword evidence="4" id="KW-0378">Hydrolase</keyword>
<dbReference type="RefSeq" id="WP_090304353.1">
    <property type="nucleotide sequence ID" value="NZ_FNRK01000002.1"/>
</dbReference>
<dbReference type="GO" id="GO:0016787">
    <property type="term" value="F:hydrolase activity"/>
    <property type="evidence" value="ECO:0007669"/>
    <property type="project" value="UniProtKB-KW"/>
</dbReference>
<organism evidence="8 9">
    <name type="scientific">Eubacterium aggregans</name>
    <dbReference type="NCBI Taxonomy" id="81409"/>
    <lineage>
        <taxon>Bacteria</taxon>
        <taxon>Bacillati</taxon>
        <taxon>Bacillota</taxon>
        <taxon>Clostridia</taxon>
        <taxon>Eubacteriales</taxon>
        <taxon>Eubacteriaceae</taxon>
        <taxon>Eubacterium</taxon>
    </lineage>
</organism>
<comment type="similarity">
    <text evidence="5">Belongs to the YicC/YloC family.</text>
</comment>
<dbReference type="InterPro" id="IPR013551">
    <property type="entry name" value="YicC-like_C"/>
</dbReference>
<proteinExistence type="inferred from homology"/>
<dbReference type="Proteomes" id="UP000199394">
    <property type="component" value="Unassembled WGS sequence"/>
</dbReference>
<evidence type="ECO:0000256" key="4">
    <source>
        <dbReference type="ARBA" id="ARBA00022801"/>
    </source>
</evidence>
<evidence type="ECO:0000313" key="9">
    <source>
        <dbReference type="Proteomes" id="UP000199394"/>
    </source>
</evidence>
<evidence type="ECO:0000259" key="6">
    <source>
        <dbReference type="Pfam" id="PF03755"/>
    </source>
</evidence>
<dbReference type="PANTHER" id="PTHR30636">
    <property type="entry name" value="UPF0701 PROTEIN YICC"/>
    <property type="match status" value="1"/>
</dbReference>
<evidence type="ECO:0000256" key="1">
    <source>
        <dbReference type="ARBA" id="ARBA00001968"/>
    </source>
</evidence>
<dbReference type="STRING" id="81409.SAMN04515656_10241"/>
<name>A0A1H3XFZ5_9FIRM</name>
<dbReference type="Pfam" id="PF03755">
    <property type="entry name" value="YicC-like_N"/>
    <property type="match status" value="1"/>
</dbReference>
<keyword evidence="9" id="KW-1185">Reference proteome</keyword>
<evidence type="ECO:0000313" key="8">
    <source>
        <dbReference type="EMBL" id="SDZ98150.1"/>
    </source>
</evidence>
<feature type="domain" description="Endoribonuclease YicC-like N-terminal" evidence="6">
    <location>
        <begin position="1"/>
        <end position="156"/>
    </location>
</feature>
<dbReference type="EMBL" id="FNRK01000002">
    <property type="protein sequence ID" value="SDZ98150.1"/>
    <property type="molecule type" value="Genomic_DNA"/>
</dbReference>
<dbReference type="PANTHER" id="PTHR30636:SF3">
    <property type="entry name" value="UPF0701 PROTEIN YICC"/>
    <property type="match status" value="1"/>
</dbReference>
<dbReference type="OrthoDB" id="9771229at2"/>
<feature type="domain" description="Endoribonuclease YicC-like C-terminal" evidence="7">
    <location>
        <begin position="173"/>
        <end position="293"/>
    </location>
</feature>
<sequence>MKSMTGFGRQDYRDESVEISVEIKTVNHRYRDFFLKIPRMLGANEANIRETMSETIARGRIEVFIKYKELDTKNKRIVFNRELAMGYIQVLNSIKNLDSMISDEIDLALVAKFPDVVELEETPGDDEEKWLGLKPVLQGALSQVDASRLREGAAMKTDIQERCVTINQKIEAIQEKAPQMVAAYAENLHQRVADYTQSVEPDEQRLLSEVAIMADRLAIDEELTRLHTHMARLSVILEETQEPIGRKLDFLIQEINREINTIGSKVNDVGIAGMVVDIKSEIEKIREQVQNIE</sequence>
<evidence type="ECO:0000256" key="5">
    <source>
        <dbReference type="ARBA" id="ARBA00035648"/>
    </source>
</evidence>
<comment type="cofactor">
    <cofactor evidence="1">
        <name>a divalent metal cation</name>
        <dbReference type="ChEBI" id="CHEBI:60240"/>
    </cofactor>
</comment>
<evidence type="ECO:0000259" key="7">
    <source>
        <dbReference type="Pfam" id="PF08340"/>
    </source>
</evidence>
<evidence type="ECO:0000256" key="2">
    <source>
        <dbReference type="ARBA" id="ARBA00022722"/>
    </source>
</evidence>
<evidence type="ECO:0000256" key="3">
    <source>
        <dbReference type="ARBA" id="ARBA00022759"/>
    </source>
</evidence>
<dbReference type="InterPro" id="IPR013527">
    <property type="entry name" value="YicC-like_N"/>
</dbReference>